<feature type="signal peptide" evidence="1">
    <location>
        <begin position="1"/>
        <end position="21"/>
    </location>
</feature>
<gene>
    <name evidence="3" type="ORF">A11A3_13660</name>
</gene>
<evidence type="ECO:0000256" key="1">
    <source>
        <dbReference type="SAM" id="SignalP"/>
    </source>
</evidence>
<feature type="chain" id="PRO_5003947778" description="DUF4136 domain-containing protein" evidence="1">
    <location>
        <begin position="22"/>
        <end position="172"/>
    </location>
</feature>
<feature type="domain" description="DUF4136" evidence="2">
    <location>
        <begin position="19"/>
        <end position="170"/>
    </location>
</feature>
<dbReference type="OrthoDB" id="329837at2"/>
<evidence type="ECO:0000313" key="4">
    <source>
        <dbReference type="Proteomes" id="UP000010164"/>
    </source>
</evidence>
<dbReference type="InterPro" id="IPR025411">
    <property type="entry name" value="DUF4136"/>
</dbReference>
<proteinExistence type="predicted"/>
<evidence type="ECO:0000259" key="2">
    <source>
        <dbReference type="Pfam" id="PF13590"/>
    </source>
</evidence>
<name>L0W9J7_9GAMM</name>
<keyword evidence="1" id="KW-0732">Signal</keyword>
<keyword evidence="4" id="KW-1185">Reference proteome</keyword>
<dbReference type="PATRIC" id="fig|1177179.3.peg.2715"/>
<dbReference type="AlphaFoldDB" id="L0W9J7"/>
<protein>
    <recommendedName>
        <fullName evidence="2">DUF4136 domain-containing protein</fullName>
    </recommendedName>
</protein>
<dbReference type="PROSITE" id="PS51257">
    <property type="entry name" value="PROKAR_LIPOPROTEIN"/>
    <property type="match status" value="1"/>
</dbReference>
<accession>L0W9J7</accession>
<evidence type="ECO:0000313" key="3">
    <source>
        <dbReference type="EMBL" id="EKF73403.1"/>
    </source>
</evidence>
<dbReference type="RefSeq" id="WP_008929902.1">
    <property type="nucleotide sequence ID" value="NZ_AMRJ01000026.1"/>
</dbReference>
<dbReference type="Pfam" id="PF13590">
    <property type="entry name" value="DUF4136"/>
    <property type="match status" value="1"/>
</dbReference>
<organism evidence="3 4">
    <name type="scientific">Alcanivorax hongdengensis A-11-3</name>
    <dbReference type="NCBI Taxonomy" id="1177179"/>
    <lineage>
        <taxon>Bacteria</taxon>
        <taxon>Pseudomonadati</taxon>
        <taxon>Pseudomonadota</taxon>
        <taxon>Gammaproteobacteria</taxon>
        <taxon>Oceanospirillales</taxon>
        <taxon>Alcanivoracaceae</taxon>
        <taxon>Alcanivorax</taxon>
    </lineage>
</organism>
<sequence length="172" mass="19268">MRWLPLLFALLLTACASPVVTDSQAGTDFRQYHSYTFVSDKPDAPKTLDDQRIETALDQALASKGLSPAASTDQADLEVKHFYQQEQRIEGSSVQVGFGFFRGPLGVSTSTPVEGETTRQYQLVVQLIDHQSGKVVWQATSRDRLDDMSTERRTQHLNDAVEAMFKRYPPES</sequence>
<comment type="caution">
    <text evidence="3">The sequence shown here is derived from an EMBL/GenBank/DDBJ whole genome shotgun (WGS) entry which is preliminary data.</text>
</comment>
<dbReference type="STRING" id="1177179.A11A3_13660"/>
<dbReference type="Gene3D" id="3.30.160.670">
    <property type="match status" value="1"/>
</dbReference>
<reference evidence="3 4" key="1">
    <citation type="journal article" date="2012" name="J. Bacteriol.">
        <title>Genome Sequence of the Alkane-Degrading Bacterium Alcanivorax hongdengensis Type Strain A-11-3.</title>
        <authorList>
            <person name="Lai Q."/>
            <person name="Shao Z."/>
        </authorList>
    </citation>
    <scope>NUCLEOTIDE SEQUENCE [LARGE SCALE GENOMIC DNA]</scope>
    <source>
        <strain evidence="3 4">A-11-3</strain>
    </source>
</reference>
<dbReference type="Proteomes" id="UP000010164">
    <property type="component" value="Unassembled WGS sequence"/>
</dbReference>
<dbReference type="EMBL" id="AMRJ01000026">
    <property type="protein sequence ID" value="EKF73403.1"/>
    <property type="molecule type" value="Genomic_DNA"/>
</dbReference>
<dbReference type="eggNOG" id="ENOG5032YB2">
    <property type="taxonomic scope" value="Bacteria"/>
</dbReference>